<dbReference type="FunFam" id="1.50.10.150:FF:000004">
    <property type="entry name" value="Malic acid transporter"/>
    <property type="match status" value="1"/>
</dbReference>
<feature type="transmembrane region" description="Helical" evidence="9">
    <location>
        <begin position="328"/>
        <end position="357"/>
    </location>
</feature>
<dbReference type="EMBL" id="CP118376">
    <property type="protein sequence ID" value="WFD43013.1"/>
    <property type="molecule type" value="Genomic_DNA"/>
</dbReference>
<dbReference type="Proteomes" id="UP001214628">
    <property type="component" value="Chromosome 2"/>
</dbReference>
<name>A0AAF0FDW9_9BASI</name>
<evidence type="ECO:0000256" key="3">
    <source>
        <dbReference type="ARBA" id="ARBA00022448"/>
    </source>
</evidence>
<keyword evidence="5 9" id="KW-0812">Transmembrane</keyword>
<organism evidence="10 11">
    <name type="scientific">Malassezia psittaci</name>
    <dbReference type="NCBI Taxonomy" id="1821823"/>
    <lineage>
        <taxon>Eukaryota</taxon>
        <taxon>Fungi</taxon>
        <taxon>Dikarya</taxon>
        <taxon>Basidiomycota</taxon>
        <taxon>Ustilaginomycotina</taxon>
        <taxon>Malasseziomycetes</taxon>
        <taxon>Malasseziales</taxon>
        <taxon>Malasseziaceae</taxon>
        <taxon>Malassezia</taxon>
    </lineage>
</organism>
<feature type="transmembrane region" description="Helical" evidence="9">
    <location>
        <begin position="369"/>
        <end position="390"/>
    </location>
</feature>
<evidence type="ECO:0000256" key="6">
    <source>
        <dbReference type="ARBA" id="ARBA00022989"/>
    </source>
</evidence>
<protein>
    <recommendedName>
        <fullName evidence="12">Sulfite efflux pump SSU1</fullName>
    </recommendedName>
</protein>
<evidence type="ECO:0000313" key="10">
    <source>
        <dbReference type="EMBL" id="WFD43013.1"/>
    </source>
</evidence>
<dbReference type="PANTHER" id="PTHR31686">
    <property type="match status" value="1"/>
</dbReference>
<keyword evidence="4" id="KW-1003">Cell membrane</keyword>
<feature type="compositionally biased region" description="Polar residues" evidence="8">
    <location>
        <begin position="23"/>
        <end position="33"/>
    </location>
</feature>
<dbReference type="InterPro" id="IPR051629">
    <property type="entry name" value="Sulfite_efflux_TDT"/>
</dbReference>
<feature type="region of interest" description="Disordered" evidence="8">
    <location>
        <begin position="1"/>
        <end position="50"/>
    </location>
</feature>
<dbReference type="AlphaFoldDB" id="A0AAF0FDW9"/>
<dbReference type="InterPro" id="IPR004695">
    <property type="entry name" value="SLAC1/Mae1/Ssu1/TehA"/>
</dbReference>
<dbReference type="GO" id="GO:0000319">
    <property type="term" value="F:sulfite transmembrane transporter activity"/>
    <property type="evidence" value="ECO:0007669"/>
    <property type="project" value="TreeGrafter"/>
</dbReference>
<comment type="similarity">
    <text evidence="2">Belongs to the tellurite-resistance/dicarboxylate transporter (TDT) family.</text>
</comment>
<evidence type="ECO:0000256" key="9">
    <source>
        <dbReference type="SAM" id="Phobius"/>
    </source>
</evidence>
<sequence>MPVDGPGLEHSWGLQHAPPEAQEAQSDLESQQLEDVAEHEDATTPVGSKESRLSWHKRVRQEARRITLHFPPSWFTVVMGTTITASLLYTFPYQAQWLHYVAYIVFGLDTVIFALFVIISAVRYLRWPSIFSLLLRHAQQSMFLGAFAVALDAFVNLCILVLIPAWGPKFTLFVWALWMLASVVSVVIGIGLPIIQFTRHEHSLASVTGVMLLPVVGPLVAAAAGGNIAVHLAPEHARFTICASYVMWGVGFTMSMLTLSMFYARLTIHKIPQAALTVTIFLPIGPLGQSNYALLRLSSALLQLTRESGAAFAAPTQFSTNDALGMAIAIYGISIAVGLMLWGIALVWLVIAVSLLIDMWWVSRLSFNLGWWGFTFPLGTFCSATNQLALELDSEAFRVLGSFFSAVEVVLWLGIASMTTYRAAQGEIFASPCLIEAGGIPSKGEPVLVRKYDYVPRISNTRSESVPTMPAPNGTRASSSPS</sequence>
<evidence type="ECO:0000313" key="11">
    <source>
        <dbReference type="Proteomes" id="UP001214628"/>
    </source>
</evidence>
<evidence type="ECO:0000256" key="8">
    <source>
        <dbReference type="SAM" id="MobiDB-lite"/>
    </source>
</evidence>
<dbReference type="PANTHER" id="PTHR31686:SF1">
    <property type="entry name" value="SULFITE EFFLUX PUMP SSU1"/>
    <property type="match status" value="1"/>
</dbReference>
<feature type="transmembrane region" description="Helical" evidence="9">
    <location>
        <begin position="207"/>
        <end position="233"/>
    </location>
</feature>
<dbReference type="GO" id="GO:0005886">
    <property type="term" value="C:plasma membrane"/>
    <property type="evidence" value="ECO:0007669"/>
    <property type="project" value="UniProtKB-SubCell"/>
</dbReference>
<evidence type="ECO:0000256" key="5">
    <source>
        <dbReference type="ARBA" id="ARBA00022692"/>
    </source>
</evidence>
<keyword evidence="3" id="KW-0813">Transport</keyword>
<feature type="region of interest" description="Disordered" evidence="8">
    <location>
        <begin position="462"/>
        <end position="482"/>
    </location>
</feature>
<evidence type="ECO:0008006" key="12">
    <source>
        <dbReference type="Google" id="ProtNLM"/>
    </source>
</evidence>
<comment type="subcellular location">
    <subcellularLocation>
        <location evidence="1">Cell membrane</location>
        <topology evidence="1">Multi-pass membrane protein</topology>
    </subcellularLocation>
</comment>
<keyword evidence="7 9" id="KW-0472">Membrane</keyword>
<reference evidence="10" key="1">
    <citation type="submission" date="2023-02" db="EMBL/GenBank/DDBJ databases">
        <title>Mating type loci evolution in Malassezia.</title>
        <authorList>
            <person name="Coelho M.A."/>
        </authorList>
    </citation>
    <scope>NUCLEOTIDE SEQUENCE</scope>
    <source>
        <strain evidence="10">CBS 14136</strain>
    </source>
</reference>
<dbReference type="Pfam" id="PF03595">
    <property type="entry name" value="SLAC1"/>
    <property type="match status" value="1"/>
</dbReference>
<evidence type="ECO:0000256" key="2">
    <source>
        <dbReference type="ARBA" id="ARBA00008566"/>
    </source>
</evidence>
<feature type="transmembrane region" description="Helical" evidence="9">
    <location>
        <begin position="66"/>
        <end position="91"/>
    </location>
</feature>
<feature type="transmembrane region" description="Helical" evidence="9">
    <location>
        <begin position="172"/>
        <end position="195"/>
    </location>
</feature>
<feature type="transmembrane region" description="Helical" evidence="9">
    <location>
        <begin position="143"/>
        <end position="166"/>
    </location>
</feature>
<evidence type="ECO:0000256" key="4">
    <source>
        <dbReference type="ARBA" id="ARBA00022475"/>
    </source>
</evidence>
<dbReference type="InterPro" id="IPR038665">
    <property type="entry name" value="Voltage-dep_anion_channel_sf"/>
</dbReference>
<keyword evidence="11" id="KW-1185">Reference proteome</keyword>
<keyword evidence="6 9" id="KW-1133">Transmembrane helix</keyword>
<feature type="transmembrane region" description="Helical" evidence="9">
    <location>
        <begin position="396"/>
        <end position="415"/>
    </location>
</feature>
<dbReference type="CDD" id="cd09318">
    <property type="entry name" value="TDT_SSU1"/>
    <property type="match status" value="1"/>
</dbReference>
<proteinExistence type="inferred from homology"/>
<gene>
    <name evidence="10" type="ORF">MPSI1_001664</name>
</gene>
<accession>A0AAF0FDW9</accession>
<feature type="transmembrane region" description="Helical" evidence="9">
    <location>
        <begin position="97"/>
        <end position="122"/>
    </location>
</feature>
<evidence type="ECO:0000256" key="7">
    <source>
        <dbReference type="ARBA" id="ARBA00023136"/>
    </source>
</evidence>
<feature type="transmembrane region" description="Helical" evidence="9">
    <location>
        <begin position="245"/>
        <end position="264"/>
    </location>
</feature>
<evidence type="ECO:0000256" key="1">
    <source>
        <dbReference type="ARBA" id="ARBA00004651"/>
    </source>
</evidence>
<dbReference type="Gene3D" id="1.50.10.150">
    <property type="entry name" value="Voltage-dependent anion channel"/>
    <property type="match status" value="1"/>
</dbReference>